<dbReference type="AlphaFoldDB" id="A0A9D4RJ27"/>
<evidence type="ECO:0000313" key="1">
    <source>
        <dbReference type="EMBL" id="KAH3868262.1"/>
    </source>
</evidence>
<accession>A0A9D4RJ27</accession>
<reference evidence="1" key="2">
    <citation type="submission" date="2020-11" db="EMBL/GenBank/DDBJ databases">
        <authorList>
            <person name="McCartney M.A."/>
            <person name="Auch B."/>
            <person name="Kono T."/>
            <person name="Mallez S."/>
            <person name="Becker A."/>
            <person name="Gohl D.M."/>
            <person name="Silverstein K.A.T."/>
            <person name="Koren S."/>
            <person name="Bechman K.B."/>
            <person name="Herman A."/>
            <person name="Abrahante J.E."/>
            <person name="Garbe J."/>
        </authorList>
    </citation>
    <scope>NUCLEOTIDE SEQUENCE</scope>
    <source>
        <strain evidence="1">Duluth1</strain>
        <tissue evidence="1">Whole animal</tissue>
    </source>
</reference>
<keyword evidence="2" id="KW-1185">Reference proteome</keyword>
<dbReference type="Proteomes" id="UP000828390">
    <property type="component" value="Unassembled WGS sequence"/>
</dbReference>
<gene>
    <name evidence="1" type="ORF">DPMN_031403</name>
</gene>
<proteinExistence type="predicted"/>
<name>A0A9D4RJ27_DREPO</name>
<reference evidence="1" key="1">
    <citation type="journal article" date="2019" name="bioRxiv">
        <title>The Genome of the Zebra Mussel, Dreissena polymorpha: A Resource for Invasive Species Research.</title>
        <authorList>
            <person name="McCartney M.A."/>
            <person name="Auch B."/>
            <person name="Kono T."/>
            <person name="Mallez S."/>
            <person name="Zhang Y."/>
            <person name="Obille A."/>
            <person name="Becker A."/>
            <person name="Abrahante J.E."/>
            <person name="Garbe J."/>
            <person name="Badalamenti J.P."/>
            <person name="Herman A."/>
            <person name="Mangelson H."/>
            <person name="Liachko I."/>
            <person name="Sullivan S."/>
            <person name="Sone E.D."/>
            <person name="Koren S."/>
            <person name="Silverstein K.A.T."/>
            <person name="Beckman K.B."/>
            <person name="Gohl D.M."/>
        </authorList>
    </citation>
    <scope>NUCLEOTIDE SEQUENCE</scope>
    <source>
        <strain evidence="1">Duluth1</strain>
        <tissue evidence="1">Whole animal</tissue>
    </source>
</reference>
<sequence length="60" mass="7249">MFVEVSLIRGKQNNRRYIPISIPQVPVSRPRETTYRPWALTHTEQRRMRARNRTTEGRKL</sequence>
<evidence type="ECO:0000313" key="2">
    <source>
        <dbReference type="Proteomes" id="UP000828390"/>
    </source>
</evidence>
<organism evidence="1 2">
    <name type="scientific">Dreissena polymorpha</name>
    <name type="common">Zebra mussel</name>
    <name type="synonym">Mytilus polymorpha</name>
    <dbReference type="NCBI Taxonomy" id="45954"/>
    <lineage>
        <taxon>Eukaryota</taxon>
        <taxon>Metazoa</taxon>
        <taxon>Spiralia</taxon>
        <taxon>Lophotrochozoa</taxon>
        <taxon>Mollusca</taxon>
        <taxon>Bivalvia</taxon>
        <taxon>Autobranchia</taxon>
        <taxon>Heteroconchia</taxon>
        <taxon>Euheterodonta</taxon>
        <taxon>Imparidentia</taxon>
        <taxon>Neoheterodontei</taxon>
        <taxon>Myida</taxon>
        <taxon>Dreissenoidea</taxon>
        <taxon>Dreissenidae</taxon>
        <taxon>Dreissena</taxon>
    </lineage>
</organism>
<protein>
    <submittedName>
        <fullName evidence="1">Uncharacterized protein</fullName>
    </submittedName>
</protein>
<comment type="caution">
    <text evidence="1">The sequence shown here is derived from an EMBL/GenBank/DDBJ whole genome shotgun (WGS) entry which is preliminary data.</text>
</comment>
<dbReference type="EMBL" id="JAIWYP010000002">
    <property type="protein sequence ID" value="KAH3868262.1"/>
    <property type="molecule type" value="Genomic_DNA"/>
</dbReference>